<dbReference type="Proteomes" id="UP001210809">
    <property type="component" value="Unassembled WGS sequence"/>
</dbReference>
<name>A0AAW6D3H3_9FIRM</name>
<dbReference type="EMBL" id="JAQLXW010000033">
    <property type="protein sequence ID" value="MDB8004934.1"/>
    <property type="molecule type" value="Genomic_DNA"/>
</dbReference>
<comment type="caution">
    <text evidence="1">The sequence shown here is derived from an EMBL/GenBank/DDBJ whole genome shotgun (WGS) entry which is preliminary data.</text>
</comment>
<organism evidence="1 2">
    <name type="scientific">[Eubacterium] siraeum</name>
    <dbReference type="NCBI Taxonomy" id="39492"/>
    <lineage>
        <taxon>Bacteria</taxon>
        <taxon>Bacillati</taxon>
        <taxon>Bacillota</taxon>
        <taxon>Clostridia</taxon>
        <taxon>Eubacteriales</taxon>
        <taxon>Oscillospiraceae</taxon>
        <taxon>Oscillospiraceae incertae sedis</taxon>
    </lineage>
</organism>
<proteinExistence type="predicted"/>
<dbReference type="AlphaFoldDB" id="A0AAW6D3H3"/>
<evidence type="ECO:0000313" key="2">
    <source>
        <dbReference type="Proteomes" id="UP001210809"/>
    </source>
</evidence>
<protein>
    <submittedName>
        <fullName evidence="1">Uncharacterized protein</fullName>
    </submittedName>
</protein>
<evidence type="ECO:0000313" key="1">
    <source>
        <dbReference type="EMBL" id="MDB8004934.1"/>
    </source>
</evidence>
<reference evidence="1" key="1">
    <citation type="submission" date="2023-01" db="EMBL/GenBank/DDBJ databases">
        <title>Human gut microbiome strain richness.</title>
        <authorList>
            <person name="Chen-Liaw A."/>
        </authorList>
    </citation>
    <scope>NUCLEOTIDE SEQUENCE</scope>
    <source>
        <strain evidence="1">1001283st1_G1_1001283B150217_161031</strain>
    </source>
</reference>
<gene>
    <name evidence="1" type="ORF">PNE09_12820</name>
</gene>
<accession>A0AAW6D3H3</accession>
<sequence>MNDRSDRTLDSWLAVNVFLSVQTTVSAPDPKDVNGFDRFIESYTRCLAVERSAVDNL</sequence>